<feature type="compositionally biased region" description="Gly residues" evidence="1">
    <location>
        <begin position="320"/>
        <end position="331"/>
    </location>
</feature>
<evidence type="ECO:0000313" key="3">
    <source>
        <dbReference type="Proteomes" id="UP000011083"/>
    </source>
</evidence>
<dbReference type="GeneID" id="14920321"/>
<feature type="compositionally biased region" description="Polar residues" evidence="1">
    <location>
        <begin position="187"/>
        <end position="199"/>
    </location>
</feature>
<feature type="compositionally biased region" description="Basic and acidic residues" evidence="1">
    <location>
        <begin position="112"/>
        <end position="124"/>
    </location>
</feature>
<feature type="compositionally biased region" description="Basic and acidic residues" evidence="1">
    <location>
        <begin position="371"/>
        <end position="391"/>
    </location>
</feature>
<proteinExistence type="predicted"/>
<organism evidence="2 3">
    <name type="scientific">Acanthamoeba castellanii (strain ATCC 30010 / Neff)</name>
    <dbReference type="NCBI Taxonomy" id="1257118"/>
    <lineage>
        <taxon>Eukaryota</taxon>
        <taxon>Amoebozoa</taxon>
        <taxon>Discosea</taxon>
        <taxon>Longamoebia</taxon>
        <taxon>Centramoebida</taxon>
        <taxon>Acanthamoebidae</taxon>
        <taxon>Acanthamoeba</taxon>
    </lineage>
</organism>
<feature type="compositionally biased region" description="Basic and acidic residues" evidence="1">
    <location>
        <begin position="491"/>
        <end position="500"/>
    </location>
</feature>
<feature type="compositionally biased region" description="Basic and acidic residues" evidence="1">
    <location>
        <begin position="165"/>
        <end position="175"/>
    </location>
</feature>
<reference evidence="2 3" key="1">
    <citation type="journal article" date="2013" name="Genome Biol.">
        <title>Genome of Acanthamoeba castellanii highlights extensive lateral gene transfer and early evolution of tyrosine kinase signaling.</title>
        <authorList>
            <person name="Clarke M."/>
            <person name="Lohan A.J."/>
            <person name="Liu B."/>
            <person name="Lagkouvardos I."/>
            <person name="Roy S."/>
            <person name="Zafar N."/>
            <person name="Bertelli C."/>
            <person name="Schilde C."/>
            <person name="Kianianmomeni A."/>
            <person name="Burglin T.R."/>
            <person name="Frech C."/>
            <person name="Turcotte B."/>
            <person name="Kopec K.O."/>
            <person name="Synnott J.M."/>
            <person name="Choo C."/>
            <person name="Paponov I."/>
            <person name="Finkler A."/>
            <person name="Soon Heng Tan C."/>
            <person name="Hutchins A.P."/>
            <person name="Weinmeier T."/>
            <person name="Rattei T."/>
            <person name="Chu J.S."/>
            <person name="Gimenez G."/>
            <person name="Irimia M."/>
            <person name="Rigden D.J."/>
            <person name="Fitzpatrick D.A."/>
            <person name="Lorenzo-Morales J."/>
            <person name="Bateman A."/>
            <person name="Chiu C.H."/>
            <person name="Tang P."/>
            <person name="Hegemann P."/>
            <person name="Fromm H."/>
            <person name="Raoult D."/>
            <person name="Greub G."/>
            <person name="Miranda-Saavedra D."/>
            <person name="Chen N."/>
            <person name="Nash P."/>
            <person name="Ginger M.L."/>
            <person name="Horn M."/>
            <person name="Schaap P."/>
            <person name="Caler L."/>
            <person name="Loftus B."/>
        </authorList>
    </citation>
    <scope>NUCLEOTIDE SEQUENCE [LARGE SCALE GENOMIC DNA]</scope>
    <source>
        <strain evidence="2 3">Neff</strain>
    </source>
</reference>
<feature type="compositionally biased region" description="Gly residues" evidence="1">
    <location>
        <begin position="443"/>
        <end position="464"/>
    </location>
</feature>
<feature type="region of interest" description="Disordered" evidence="1">
    <location>
        <begin position="436"/>
        <end position="565"/>
    </location>
</feature>
<feature type="compositionally biased region" description="Gly residues" evidence="1">
    <location>
        <begin position="214"/>
        <end position="226"/>
    </location>
</feature>
<keyword evidence="3" id="KW-1185">Reference proteome</keyword>
<evidence type="ECO:0000256" key="1">
    <source>
        <dbReference type="SAM" id="MobiDB-lite"/>
    </source>
</evidence>
<feature type="compositionally biased region" description="Low complexity" evidence="1">
    <location>
        <begin position="506"/>
        <end position="531"/>
    </location>
</feature>
<sequence>MPACPLQPDLDLLHKFRQKENEYSRERNASPFRWIDSQKRRPTEPLADCDDSSDEDFEDLLGEGGNPAHSSSRSVARELIRYEPRQIQPAKLAEKLAREYKKWHTEMTVKLEEKKAESKRKGNKNDFSLSTTPRQDKKAHLLLPRFMAFKPHWNLQPDTSSPRKSARDKGKETKMGEGWAKPPLGKSLSNQPSLTSHVRSSSHDPHKEFEDGESGNGGGGGGGRQQGGKTKDPVNKANTAGDNSSSTARKKLTQSSGTVSVDAGTLRQVSDSGKDVVLLADDCGRSGSGGSSTTRHGHTRSPVLTDDAGASSSSPPAPGGVNGHDSIGGGGNDEEAAMTERSRLEGSGSGGSTATEQWGEAMVDAGAVVVVEKEKEKEKDKEKEKEKETRGEGSFLASLKSMANRTKAAKRKSATTSDLPAMMNTIDVNAANAARAGLNNENGGSGGGYDSEGGGCAAAGGGGRMSARDKRERSDSGKDKLRGGRSGSDGGKGKEKEKGEPVTNATSTSSSTSTSLSSSSTSSSSSSSSSSPATVHLQKADVNKKALGKKSLSKRANNDLLLKNS</sequence>
<name>L8H511_ACACF</name>
<feature type="region of interest" description="Disordered" evidence="1">
    <location>
        <begin position="112"/>
        <end position="421"/>
    </location>
</feature>
<feature type="compositionally biased region" description="Acidic residues" evidence="1">
    <location>
        <begin position="47"/>
        <end position="61"/>
    </location>
</feature>
<dbReference type="KEGG" id="acan:ACA1_269780"/>
<accession>L8H511</accession>
<dbReference type="EMBL" id="KB007933">
    <property type="protein sequence ID" value="ELR19536.1"/>
    <property type="molecule type" value="Genomic_DNA"/>
</dbReference>
<gene>
    <name evidence="2" type="ORF">ACA1_269780</name>
</gene>
<feature type="compositionally biased region" description="Basic and acidic residues" evidence="1">
    <location>
        <begin position="466"/>
        <end position="482"/>
    </location>
</feature>
<feature type="compositionally biased region" description="Polar residues" evidence="1">
    <location>
        <begin position="236"/>
        <end position="259"/>
    </location>
</feature>
<protein>
    <submittedName>
        <fullName evidence="2">Uncharacterized protein</fullName>
    </submittedName>
</protein>
<dbReference type="AlphaFoldDB" id="L8H511"/>
<evidence type="ECO:0000313" key="2">
    <source>
        <dbReference type="EMBL" id="ELR19536.1"/>
    </source>
</evidence>
<feature type="compositionally biased region" description="Basic and acidic residues" evidence="1">
    <location>
        <begin position="19"/>
        <end position="28"/>
    </location>
</feature>
<dbReference type="Proteomes" id="UP000011083">
    <property type="component" value="Unassembled WGS sequence"/>
</dbReference>
<dbReference type="RefSeq" id="XP_004341622.1">
    <property type="nucleotide sequence ID" value="XM_004341574.1"/>
</dbReference>
<dbReference type="VEuPathDB" id="AmoebaDB:ACA1_269780"/>
<feature type="region of interest" description="Disordered" evidence="1">
    <location>
        <begin position="19"/>
        <end position="73"/>
    </location>
</feature>